<dbReference type="OrthoDB" id="9804614at2"/>
<evidence type="ECO:0000313" key="2">
    <source>
        <dbReference type="Proteomes" id="UP000295293"/>
    </source>
</evidence>
<accession>A0A4R6Z905</accession>
<dbReference type="Proteomes" id="UP000295293">
    <property type="component" value="Unassembled WGS sequence"/>
</dbReference>
<name>A0A4R6Z905_9GAMM</name>
<dbReference type="InterPro" id="IPR038056">
    <property type="entry name" value="YjbR-like_sf"/>
</dbReference>
<dbReference type="SUPFAM" id="SSF142906">
    <property type="entry name" value="YjbR-like"/>
    <property type="match status" value="1"/>
</dbReference>
<dbReference type="Pfam" id="PF04237">
    <property type="entry name" value="YjbR"/>
    <property type="match status" value="1"/>
</dbReference>
<dbReference type="InterPro" id="IPR007351">
    <property type="entry name" value="YjbR"/>
</dbReference>
<keyword evidence="2" id="KW-1185">Reference proteome</keyword>
<evidence type="ECO:0000313" key="1">
    <source>
        <dbReference type="EMBL" id="TDR48388.1"/>
    </source>
</evidence>
<comment type="caution">
    <text evidence="1">The sequence shown here is derived from an EMBL/GenBank/DDBJ whole genome shotgun (WGS) entry which is preliminary data.</text>
</comment>
<sequence>MSTLQAEQLDAICLHWPGVTTAMKWEVDRVYSVAGKMFAVYCTLGVERGRVSCKVDADRFLELTEQPGFMPAPYMARAFWVTLTDPDQLARGALEAFLRRSYDLVVEKLPAKMQRTLAAPE</sequence>
<dbReference type="EMBL" id="SNZH01000001">
    <property type="protein sequence ID" value="TDR48388.1"/>
    <property type="molecule type" value="Genomic_DNA"/>
</dbReference>
<keyword evidence="1" id="KW-0238">DNA-binding</keyword>
<dbReference type="Gene3D" id="3.90.1150.30">
    <property type="match status" value="1"/>
</dbReference>
<protein>
    <submittedName>
        <fullName evidence="1">Putative DNA-binding protein (MmcQ/YjbR family)</fullName>
    </submittedName>
</protein>
<proteinExistence type="predicted"/>
<reference evidence="1 2" key="1">
    <citation type="submission" date="2019-03" db="EMBL/GenBank/DDBJ databases">
        <title>Genomic Encyclopedia of Type Strains, Phase IV (KMG-IV): sequencing the most valuable type-strain genomes for metagenomic binning, comparative biology and taxonomic classification.</title>
        <authorList>
            <person name="Goeker M."/>
        </authorList>
    </citation>
    <scope>NUCLEOTIDE SEQUENCE [LARGE SCALE GENOMIC DNA]</scope>
    <source>
        <strain evidence="1 2">DSM 21667</strain>
    </source>
</reference>
<dbReference type="GO" id="GO:0003677">
    <property type="term" value="F:DNA binding"/>
    <property type="evidence" value="ECO:0007669"/>
    <property type="project" value="UniProtKB-KW"/>
</dbReference>
<dbReference type="InterPro" id="IPR058532">
    <property type="entry name" value="YjbR/MT2646/Rv2570-like"/>
</dbReference>
<dbReference type="PANTHER" id="PTHR35145">
    <property type="entry name" value="CYTOPLASMIC PROTEIN-RELATED"/>
    <property type="match status" value="1"/>
</dbReference>
<dbReference type="PANTHER" id="PTHR35145:SF1">
    <property type="entry name" value="CYTOPLASMIC PROTEIN"/>
    <property type="match status" value="1"/>
</dbReference>
<dbReference type="RefSeq" id="WP_133816519.1">
    <property type="nucleotide sequence ID" value="NZ_SNZH01000001.1"/>
</dbReference>
<organism evidence="1 2">
    <name type="scientific">Tahibacter aquaticus</name>
    <dbReference type="NCBI Taxonomy" id="520092"/>
    <lineage>
        <taxon>Bacteria</taxon>
        <taxon>Pseudomonadati</taxon>
        <taxon>Pseudomonadota</taxon>
        <taxon>Gammaproteobacteria</taxon>
        <taxon>Lysobacterales</taxon>
        <taxon>Rhodanobacteraceae</taxon>
        <taxon>Tahibacter</taxon>
    </lineage>
</organism>
<gene>
    <name evidence="1" type="ORF">DFR29_1016</name>
</gene>
<dbReference type="AlphaFoldDB" id="A0A4R6Z905"/>